<evidence type="ECO:0000313" key="12">
    <source>
        <dbReference type="Proteomes" id="UP000002654"/>
    </source>
</evidence>
<dbReference type="InterPro" id="IPR011994">
    <property type="entry name" value="Cytidylate_kinase_dom"/>
</dbReference>
<evidence type="ECO:0000256" key="4">
    <source>
        <dbReference type="ARBA" id="ARBA00022679"/>
    </source>
</evidence>
<keyword evidence="12" id="KW-1185">Reference proteome</keyword>
<evidence type="ECO:0000256" key="6">
    <source>
        <dbReference type="ARBA" id="ARBA00022777"/>
    </source>
</evidence>
<protein>
    <recommendedName>
        <fullName evidence="10">Cytidylate kinase</fullName>
        <shortName evidence="10">CK</shortName>
        <ecNumber evidence="10">2.7.4.25</ecNumber>
    </recommendedName>
    <alternativeName>
        <fullName evidence="10">Cytidine monophosphate kinase</fullName>
        <shortName evidence="10">CMP kinase</shortName>
    </alternativeName>
</protein>
<dbReference type="AlphaFoldDB" id="G4RM07"/>
<evidence type="ECO:0000256" key="9">
    <source>
        <dbReference type="ARBA" id="ARBA00048478"/>
    </source>
</evidence>
<keyword evidence="6 10" id="KW-0418">Kinase</keyword>
<organism evidence="11 12">
    <name type="scientific">Thermoproteus tenax (strain ATCC 35583 / DSM 2078 / JCM 9277 / NBRC 100435 / Kra 1)</name>
    <dbReference type="NCBI Taxonomy" id="768679"/>
    <lineage>
        <taxon>Archaea</taxon>
        <taxon>Thermoproteota</taxon>
        <taxon>Thermoprotei</taxon>
        <taxon>Thermoproteales</taxon>
        <taxon>Thermoproteaceae</taxon>
        <taxon>Thermoproteus</taxon>
    </lineage>
</organism>
<dbReference type="EC" id="2.7.4.25" evidence="10"/>
<dbReference type="CDD" id="cd02020">
    <property type="entry name" value="CMPK"/>
    <property type="match status" value="1"/>
</dbReference>
<comment type="catalytic activity">
    <reaction evidence="9 10">
        <text>CMP + ATP = CDP + ADP</text>
        <dbReference type="Rhea" id="RHEA:11600"/>
        <dbReference type="ChEBI" id="CHEBI:30616"/>
        <dbReference type="ChEBI" id="CHEBI:58069"/>
        <dbReference type="ChEBI" id="CHEBI:60377"/>
        <dbReference type="ChEBI" id="CHEBI:456216"/>
        <dbReference type="EC" id="2.7.4.25"/>
    </reaction>
</comment>
<keyword evidence="4 10" id="KW-0808">Transferase</keyword>
<dbReference type="SUPFAM" id="SSF52540">
    <property type="entry name" value="P-loop containing nucleoside triphosphate hydrolases"/>
    <property type="match status" value="1"/>
</dbReference>
<dbReference type="InterPro" id="IPR011892">
    <property type="entry name" value="Cyt_kin_arch"/>
</dbReference>
<gene>
    <name evidence="10 11" type="primary">cmk</name>
    <name evidence="11" type="ordered locus">TTX_1988</name>
</gene>
<evidence type="ECO:0000313" key="11">
    <source>
        <dbReference type="EMBL" id="CCC82602.1"/>
    </source>
</evidence>
<dbReference type="Gene3D" id="3.40.50.300">
    <property type="entry name" value="P-loop containing nucleotide triphosphate hydrolases"/>
    <property type="match status" value="1"/>
</dbReference>
<name>G4RM07_THETK</name>
<dbReference type="KEGG" id="ttn:TTX_1988"/>
<dbReference type="PATRIC" id="fig|768679.9.peg.2011"/>
<dbReference type="STRING" id="768679.TTX_1988"/>
<comment type="subcellular location">
    <subcellularLocation>
        <location evidence="1 10">Cytoplasm</location>
    </subcellularLocation>
</comment>
<dbReference type="Pfam" id="PF13189">
    <property type="entry name" value="Cytidylate_kin2"/>
    <property type="match status" value="1"/>
</dbReference>
<dbReference type="GO" id="GO:0036431">
    <property type="term" value="F:dCMP kinase activity"/>
    <property type="evidence" value="ECO:0007669"/>
    <property type="project" value="InterPro"/>
</dbReference>
<dbReference type="OrthoDB" id="31096at2157"/>
<dbReference type="RefSeq" id="WP_014127855.1">
    <property type="nucleotide sequence ID" value="NC_016070.1"/>
</dbReference>
<dbReference type="GO" id="GO:0005524">
    <property type="term" value="F:ATP binding"/>
    <property type="evidence" value="ECO:0007669"/>
    <property type="project" value="UniProtKB-UniRule"/>
</dbReference>
<evidence type="ECO:0000256" key="3">
    <source>
        <dbReference type="ARBA" id="ARBA00022490"/>
    </source>
</evidence>
<dbReference type="NCBIfam" id="TIGR02173">
    <property type="entry name" value="cyt_kin_arch"/>
    <property type="match status" value="1"/>
</dbReference>
<dbReference type="GO" id="GO:0036430">
    <property type="term" value="F:CMP kinase activity"/>
    <property type="evidence" value="ECO:0007669"/>
    <property type="project" value="RHEA"/>
</dbReference>
<dbReference type="GO" id="GO:0006220">
    <property type="term" value="P:pyrimidine nucleotide metabolic process"/>
    <property type="evidence" value="ECO:0007669"/>
    <property type="project" value="UniProtKB-UniRule"/>
</dbReference>
<dbReference type="GeneID" id="11262877"/>
<dbReference type="HOGENOM" id="CLU_079959_1_0_2"/>
<evidence type="ECO:0000256" key="5">
    <source>
        <dbReference type="ARBA" id="ARBA00022741"/>
    </source>
</evidence>
<dbReference type="HAMAP" id="MF_00239">
    <property type="entry name" value="Cytidyl_kinase_type2"/>
    <property type="match status" value="1"/>
</dbReference>
<proteinExistence type="inferred from homology"/>
<dbReference type="Proteomes" id="UP000002654">
    <property type="component" value="Chromosome"/>
</dbReference>
<sequence>MVVVAISGQPGSGKTSVAREISRVLGLRLRSSGALFRELAQRYGMDLIEFHKYAEKNFEIDREVDKMAIEEAKRGDAVLEGHLTAWVVRPYADICIYLKGAADVRARRVALRDGRTYEEALREILEREELNRRRYKMIYNIDITDLSPFDLVIDTTYLSQNDVVRIALDFVCTALSAKFSRDFCASRK</sequence>
<comment type="similarity">
    <text evidence="2 10">Belongs to the cytidylate kinase family. Type 2 subfamily.</text>
</comment>
<evidence type="ECO:0000256" key="8">
    <source>
        <dbReference type="ARBA" id="ARBA00047615"/>
    </source>
</evidence>
<dbReference type="eggNOG" id="arCOG01037">
    <property type="taxonomic scope" value="Archaea"/>
</dbReference>
<dbReference type="EMBL" id="FN869859">
    <property type="protein sequence ID" value="CCC82602.1"/>
    <property type="molecule type" value="Genomic_DNA"/>
</dbReference>
<evidence type="ECO:0000256" key="7">
    <source>
        <dbReference type="ARBA" id="ARBA00022840"/>
    </source>
</evidence>
<dbReference type="PaxDb" id="768679-TTX_1988"/>
<feature type="binding site" evidence="10">
    <location>
        <begin position="8"/>
        <end position="16"/>
    </location>
    <ligand>
        <name>ATP</name>
        <dbReference type="ChEBI" id="CHEBI:30616"/>
    </ligand>
</feature>
<comment type="catalytic activity">
    <reaction evidence="8 10">
        <text>dCMP + ATP = dCDP + ADP</text>
        <dbReference type="Rhea" id="RHEA:25094"/>
        <dbReference type="ChEBI" id="CHEBI:30616"/>
        <dbReference type="ChEBI" id="CHEBI:57566"/>
        <dbReference type="ChEBI" id="CHEBI:58593"/>
        <dbReference type="ChEBI" id="CHEBI:456216"/>
        <dbReference type="EC" id="2.7.4.25"/>
    </reaction>
</comment>
<reference evidence="11 12" key="1">
    <citation type="journal article" date="2011" name="PLoS ONE">
        <title>The complete genome sequence of Thermoproteus tenax: a physiologically versatile member of the Crenarchaeota.</title>
        <authorList>
            <person name="Siebers B."/>
            <person name="Zaparty M."/>
            <person name="Raddatz G."/>
            <person name="Tjaden B."/>
            <person name="Albers S.V."/>
            <person name="Bell S.D."/>
            <person name="Blombach F."/>
            <person name="Kletzin A."/>
            <person name="Kyrpides N."/>
            <person name="Lanz C."/>
            <person name="Plagens A."/>
            <person name="Rampp M."/>
            <person name="Rosinus A."/>
            <person name="von Jan M."/>
            <person name="Makarova K.S."/>
            <person name="Klenk H.P."/>
            <person name="Schuster S.C."/>
            <person name="Hensel R."/>
        </authorList>
    </citation>
    <scope>NUCLEOTIDE SEQUENCE [LARGE SCALE GENOMIC DNA]</scope>
    <source>
        <strain evidence="12">ATCC 35583 / DSM 2078 / JCM 9277 / NBRC 100435 / Kra 1</strain>
    </source>
</reference>
<keyword evidence="3 10" id="KW-0963">Cytoplasm</keyword>
<evidence type="ECO:0000256" key="1">
    <source>
        <dbReference type="ARBA" id="ARBA00004496"/>
    </source>
</evidence>
<dbReference type="GO" id="GO:0005737">
    <property type="term" value="C:cytoplasm"/>
    <property type="evidence" value="ECO:0007669"/>
    <property type="project" value="UniProtKB-SubCell"/>
</dbReference>
<evidence type="ECO:0000256" key="2">
    <source>
        <dbReference type="ARBA" id="ARBA00011005"/>
    </source>
</evidence>
<keyword evidence="5 10" id="KW-0547">Nucleotide-binding</keyword>
<accession>G4RM07</accession>
<keyword evidence="7 10" id="KW-0067">ATP-binding</keyword>
<dbReference type="InterPro" id="IPR027417">
    <property type="entry name" value="P-loop_NTPase"/>
</dbReference>
<evidence type="ECO:0000256" key="10">
    <source>
        <dbReference type="HAMAP-Rule" id="MF_00239"/>
    </source>
</evidence>